<dbReference type="CDD" id="cd02209">
    <property type="entry name" value="cupin_XRE_C"/>
    <property type="match status" value="1"/>
</dbReference>
<feature type="domain" description="HTH cro/C1-type" evidence="2">
    <location>
        <begin position="11"/>
        <end position="65"/>
    </location>
</feature>
<dbReference type="EMBL" id="AZAC01000021">
    <property type="protein sequence ID" value="KIX12911.1"/>
    <property type="molecule type" value="Genomic_DNA"/>
</dbReference>
<name>A0A0D2JB16_9BACT</name>
<keyword evidence="1" id="KW-0238">DNA-binding</keyword>
<dbReference type="InterPro" id="IPR014710">
    <property type="entry name" value="RmlC-like_jellyroll"/>
</dbReference>
<dbReference type="SMART" id="SM00530">
    <property type="entry name" value="HTH_XRE"/>
    <property type="match status" value="1"/>
</dbReference>
<protein>
    <submittedName>
        <fullName evidence="3">XRE family transcriptional regulator</fullName>
    </submittedName>
</protein>
<proteinExistence type="predicted"/>
<accession>A0A0D2JB16</accession>
<dbReference type="PANTHER" id="PTHR46797">
    <property type="entry name" value="HTH-TYPE TRANSCRIPTIONAL REGULATOR"/>
    <property type="match status" value="1"/>
</dbReference>
<evidence type="ECO:0000256" key="1">
    <source>
        <dbReference type="ARBA" id="ARBA00023125"/>
    </source>
</evidence>
<dbReference type="FunCoup" id="A0A0D2JB16">
    <property type="interactions" value="7"/>
</dbReference>
<comment type="caution">
    <text evidence="3">The sequence shown here is derived from an EMBL/GenBank/DDBJ whole genome shotgun (WGS) entry which is preliminary data.</text>
</comment>
<dbReference type="InterPro" id="IPR013096">
    <property type="entry name" value="Cupin_2"/>
</dbReference>
<evidence type="ECO:0000313" key="3">
    <source>
        <dbReference type="EMBL" id="KIX12911.1"/>
    </source>
</evidence>
<dbReference type="Gene3D" id="2.60.120.10">
    <property type="entry name" value="Jelly Rolls"/>
    <property type="match status" value="1"/>
</dbReference>
<dbReference type="PROSITE" id="PS50943">
    <property type="entry name" value="HTH_CROC1"/>
    <property type="match status" value="1"/>
</dbReference>
<dbReference type="STRING" id="1429043.X474_16685"/>
<keyword evidence="4" id="KW-1185">Reference proteome</keyword>
<dbReference type="GO" id="GO:0003700">
    <property type="term" value="F:DNA-binding transcription factor activity"/>
    <property type="evidence" value="ECO:0007669"/>
    <property type="project" value="TreeGrafter"/>
</dbReference>
<dbReference type="InterPro" id="IPR011051">
    <property type="entry name" value="RmlC_Cupin_sf"/>
</dbReference>
<evidence type="ECO:0000259" key="2">
    <source>
        <dbReference type="PROSITE" id="PS50943"/>
    </source>
</evidence>
<evidence type="ECO:0000313" key="4">
    <source>
        <dbReference type="Proteomes" id="UP000032233"/>
    </source>
</evidence>
<dbReference type="GO" id="GO:0005829">
    <property type="term" value="C:cytosol"/>
    <property type="evidence" value="ECO:0007669"/>
    <property type="project" value="TreeGrafter"/>
</dbReference>
<reference evidence="3 4" key="1">
    <citation type="submission" date="2013-11" db="EMBL/GenBank/DDBJ databases">
        <title>Metagenomic analysis of a methanogenic consortium involved in long chain n-alkane degradation.</title>
        <authorList>
            <person name="Davidova I.A."/>
            <person name="Callaghan A.V."/>
            <person name="Wawrik B."/>
            <person name="Pruitt S."/>
            <person name="Marks C."/>
            <person name="Duncan K.E."/>
            <person name="Suflita J.M."/>
        </authorList>
    </citation>
    <scope>NUCLEOTIDE SEQUENCE [LARGE SCALE GENOMIC DNA]</scope>
    <source>
        <strain evidence="3 4">SPR</strain>
    </source>
</reference>
<dbReference type="Gene3D" id="1.10.260.40">
    <property type="entry name" value="lambda repressor-like DNA-binding domains"/>
    <property type="match status" value="1"/>
</dbReference>
<dbReference type="CDD" id="cd00093">
    <property type="entry name" value="HTH_XRE"/>
    <property type="match status" value="1"/>
</dbReference>
<sequence>MQEDLPMGQRIRDLRLEKGLSMLDIARRTGLDQAYLHEIEQGRVNPPLGILVKLGKALDMKMGAFISSKSDKAYSVVRKGQRRAMSRYPDTRQTSYGYSYHSLAPDKANRAMEPVMVTLTDQGMDVEPSSHEGQEFVFVLEGEMELTIGGKVEVLGPGDSIYYDSTEPHVLKPHGKGPTTILAVLYDAEK</sequence>
<dbReference type="InterPro" id="IPR010982">
    <property type="entry name" value="Lambda_DNA-bd_dom_sf"/>
</dbReference>
<gene>
    <name evidence="3" type="ORF">X474_16685</name>
</gene>
<dbReference type="SUPFAM" id="SSF51182">
    <property type="entry name" value="RmlC-like cupins"/>
    <property type="match status" value="1"/>
</dbReference>
<dbReference type="PANTHER" id="PTHR46797:SF19">
    <property type="entry name" value="BLL2473 PROTEIN"/>
    <property type="match status" value="1"/>
</dbReference>
<dbReference type="AlphaFoldDB" id="A0A0D2JB16"/>
<dbReference type="Proteomes" id="UP000032233">
    <property type="component" value="Unassembled WGS sequence"/>
</dbReference>
<dbReference type="Pfam" id="PF01381">
    <property type="entry name" value="HTH_3"/>
    <property type="match status" value="1"/>
</dbReference>
<dbReference type="InParanoid" id="A0A0D2JB16"/>
<dbReference type="GO" id="GO:0003677">
    <property type="term" value="F:DNA binding"/>
    <property type="evidence" value="ECO:0007669"/>
    <property type="project" value="UniProtKB-KW"/>
</dbReference>
<organism evidence="3 4">
    <name type="scientific">Dethiosulfatarculus sandiegensis</name>
    <dbReference type="NCBI Taxonomy" id="1429043"/>
    <lineage>
        <taxon>Bacteria</taxon>
        <taxon>Pseudomonadati</taxon>
        <taxon>Thermodesulfobacteriota</taxon>
        <taxon>Desulfarculia</taxon>
        <taxon>Desulfarculales</taxon>
        <taxon>Desulfarculaceae</taxon>
        <taxon>Dethiosulfatarculus</taxon>
    </lineage>
</organism>
<dbReference type="InterPro" id="IPR001387">
    <property type="entry name" value="Cro/C1-type_HTH"/>
</dbReference>
<dbReference type="InterPro" id="IPR050807">
    <property type="entry name" value="TransReg_Diox_bact_type"/>
</dbReference>
<dbReference type="Pfam" id="PF07883">
    <property type="entry name" value="Cupin_2"/>
    <property type="match status" value="1"/>
</dbReference>
<dbReference type="SUPFAM" id="SSF47413">
    <property type="entry name" value="lambda repressor-like DNA-binding domains"/>
    <property type="match status" value="1"/>
</dbReference>